<feature type="binding site" evidence="11">
    <location>
        <position position="182"/>
    </location>
    <ligand>
        <name>Mg(2+)</name>
        <dbReference type="ChEBI" id="CHEBI:18420"/>
    </ligand>
</feature>
<comment type="cofactor">
    <cofactor evidence="11">
        <name>Mg(2+)</name>
        <dbReference type="ChEBI" id="CHEBI:18420"/>
    </cofactor>
    <cofactor evidence="11">
        <name>Mn(2+)</name>
        <dbReference type="ChEBI" id="CHEBI:29035"/>
    </cofactor>
    <text evidence="11">Magnesium. Can also use manganese.</text>
</comment>
<evidence type="ECO:0000256" key="11">
    <source>
        <dbReference type="PIRSR" id="PIRSR006268-2"/>
    </source>
</evidence>
<feature type="signal peptide" evidence="12">
    <location>
        <begin position="1"/>
        <end position="24"/>
    </location>
</feature>
<dbReference type="KEGG" id="tsph:KIH39_20000"/>
<dbReference type="EMBL" id="CP074694">
    <property type="protein sequence ID" value="QVL31111.1"/>
    <property type="molecule type" value="Genomic_DNA"/>
</dbReference>
<comment type="similarity">
    <text evidence="10">Belongs to the ApbE family.</text>
</comment>
<evidence type="ECO:0000256" key="4">
    <source>
        <dbReference type="ARBA" id="ARBA00022679"/>
    </source>
</evidence>
<dbReference type="Gene3D" id="3.10.520.10">
    <property type="entry name" value="ApbE-like domains"/>
    <property type="match status" value="1"/>
</dbReference>
<evidence type="ECO:0000313" key="13">
    <source>
        <dbReference type="EMBL" id="QVL31111.1"/>
    </source>
</evidence>
<evidence type="ECO:0000256" key="10">
    <source>
        <dbReference type="PIRNR" id="PIRNR006268"/>
    </source>
</evidence>
<dbReference type="RefSeq" id="WP_213494992.1">
    <property type="nucleotide sequence ID" value="NZ_CP074694.1"/>
</dbReference>
<proteinExistence type="inferred from homology"/>
<keyword evidence="4 10" id="KW-0808">Transferase</keyword>
<evidence type="ECO:0000256" key="2">
    <source>
        <dbReference type="ARBA" id="ARBA00016337"/>
    </source>
</evidence>
<accession>A0A8E6B3M4</accession>
<dbReference type="Pfam" id="PF02424">
    <property type="entry name" value="ApbE"/>
    <property type="match status" value="1"/>
</dbReference>
<dbReference type="AlphaFoldDB" id="A0A8E6B3M4"/>
<keyword evidence="12" id="KW-0732">Signal</keyword>
<dbReference type="InterPro" id="IPR003374">
    <property type="entry name" value="ApbE-like_sf"/>
</dbReference>
<keyword evidence="7 10" id="KW-0460">Magnesium</keyword>
<feature type="binding site" evidence="11">
    <location>
        <position position="293"/>
    </location>
    <ligand>
        <name>Mg(2+)</name>
        <dbReference type="ChEBI" id="CHEBI:18420"/>
    </ligand>
</feature>
<evidence type="ECO:0000256" key="1">
    <source>
        <dbReference type="ARBA" id="ARBA00011955"/>
    </source>
</evidence>
<dbReference type="EC" id="2.7.1.180" evidence="1 10"/>
<dbReference type="PIRSF" id="PIRSF006268">
    <property type="entry name" value="ApbE"/>
    <property type="match status" value="1"/>
</dbReference>
<evidence type="ECO:0000256" key="5">
    <source>
        <dbReference type="ARBA" id="ARBA00022723"/>
    </source>
</evidence>
<sequence>MLNFRRCPYRWYFLLILLGLPASARGQTALERFEFQEPHMGSLFRIVLYAPDKATAEKASRAGFDRVEQLNQIMSDYKADSELMLLCKKFEKEIGEPVKISEELFTVLSQAQKISELSDGSFDVTVGAVVKLWRISRKTEKLPDPKALAEARKRVGWKNIHLDATNKTAKFLVPGMLLDLGGIAKGYAADEGLDALKKFGIDRAMLAASGDISVRGTPPDAPGWKIQIGKLTRKSENRVLLLKDQSVSTSGDAEQYVEIDGVRYSHIVDPKTGVGLIGHRSATVVAPKGILADSLTKMAIIQPPDKSLPILEKQPGVEVFLAVLENGQEKNFASKGFEKLLQK</sequence>
<name>A0A8E6B3M4_9BACT</name>
<reference evidence="13" key="1">
    <citation type="submission" date="2021-05" db="EMBL/GenBank/DDBJ databases">
        <title>Complete genome sequence of the cellulolytic planctomycete Telmatocola sphagniphila SP2T and characterization of the first cellulase from planctomycetes.</title>
        <authorList>
            <person name="Rakitin A.L."/>
            <person name="Beletsky A.V."/>
            <person name="Naumoff D.G."/>
            <person name="Kulichevskaya I.S."/>
            <person name="Mardanov A.V."/>
            <person name="Ravin N.V."/>
            <person name="Dedysh S.N."/>
        </authorList>
    </citation>
    <scope>NUCLEOTIDE SEQUENCE</scope>
    <source>
        <strain evidence="13">SP2T</strain>
    </source>
</reference>
<organism evidence="13 14">
    <name type="scientific">Telmatocola sphagniphila</name>
    <dbReference type="NCBI Taxonomy" id="1123043"/>
    <lineage>
        <taxon>Bacteria</taxon>
        <taxon>Pseudomonadati</taxon>
        <taxon>Planctomycetota</taxon>
        <taxon>Planctomycetia</taxon>
        <taxon>Gemmatales</taxon>
        <taxon>Gemmataceae</taxon>
    </lineage>
</organism>
<dbReference type="PANTHER" id="PTHR30040:SF2">
    <property type="entry name" value="FAD:PROTEIN FMN TRANSFERASE"/>
    <property type="match status" value="1"/>
</dbReference>
<evidence type="ECO:0000313" key="14">
    <source>
        <dbReference type="Proteomes" id="UP000676194"/>
    </source>
</evidence>
<keyword evidence="14" id="KW-1185">Reference proteome</keyword>
<dbReference type="PANTHER" id="PTHR30040">
    <property type="entry name" value="THIAMINE BIOSYNTHESIS LIPOPROTEIN APBE"/>
    <property type="match status" value="1"/>
</dbReference>
<dbReference type="InterPro" id="IPR024932">
    <property type="entry name" value="ApbE"/>
</dbReference>
<evidence type="ECO:0000256" key="9">
    <source>
        <dbReference type="ARBA" id="ARBA00048540"/>
    </source>
</evidence>
<evidence type="ECO:0000256" key="3">
    <source>
        <dbReference type="ARBA" id="ARBA00022630"/>
    </source>
</evidence>
<evidence type="ECO:0000256" key="8">
    <source>
        <dbReference type="ARBA" id="ARBA00031306"/>
    </source>
</evidence>
<keyword evidence="6 10" id="KW-0274">FAD</keyword>
<evidence type="ECO:0000256" key="12">
    <source>
        <dbReference type="SAM" id="SignalP"/>
    </source>
</evidence>
<comment type="catalytic activity">
    <reaction evidence="9 10">
        <text>L-threonyl-[protein] + FAD = FMN-L-threonyl-[protein] + AMP + H(+)</text>
        <dbReference type="Rhea" id="RHEA:36847"/>
        <dbReference type="Rhea" id="RHEA-COMP:11060"/>
        <dbReference type="Rhea" id="RHEA-COMP:11061"/>
        <dbReference type="ChEBI" id="CHEBI:15378"/>
        <dbReference type="ChEBI" id="CHEBI:30013"/>
        <dbReference type="ChEBI" id="CHEBI:57692"/>
        <dbReference type="ChEBI" id="CHEBI:74257"/>
        <dbReference type="ChEBI" id="CHEBI:456215"/>
        <dbReference type="EC" id="2.7.1.180"/>
    </reaction>
</comment>
<dbReference type="SUPFAM" id="SSF143631">
    <property type="entry name" value="ApbE-like"/>
    <property type="match status" value="1"/>
</dbReference>
<dbReference type="GO" id="GO:0046872">
    <property type="term" value="F:metal ion binding"/>
    <property type="evidence" value="ECO:0007669"/>
    <property type="project" value="UniProtKB-UniRule"/>
</dbReference>
<evidence type="ECO:0000256" key="7">
    <source>
        <dbReference type="ARBA" id="ARBA00022842"/>
    </source>
</evidence>
<gene>
    <name evidence="13" type="ORF">KIH39_20000</name>
</gene>
<feature type="chain" id="PRO_5039922102" description="FAD:protein FMN transferase" evidence="12">
    <location>
        <begin position="25"/>
        <end position="343"/>
    </location>
</feature>
<protein>
    <recommendedName>
        <fullName evidence="2 10">FAD:protein FMN transferase</fullName>
        <ecNumber evidence="1 10">2.7.1.180</ecNumber>
    </recommendedName>
    <alternativeName>
        <fullName evidence="8 10">Flavin transferase</fullName>
    </alternativeName>
</protein>
<dbReference type="Proteomes" id="UP000676194">
    <property type="component" value="Chromosome"/>
</dbReference>
<keyword evidence="5 10" id="KW-0479">Metal-binding</keyword>
<keyword evidence="3 10" id="KW-0285">Flavoprotein</keyword>
<dbReference type="GO" id="GO:0016740">
    <property type="term" value="F:transferase activity"/>
    <property type="evidence" value="ECO:0007669"/>
    <property type="project" value="UniProtKB-UniRule"/>
</dbReference>
<evidence type="ECO:0000256" key="6">
    <source>
        <dbReference type="ARBA" id="ARBA00022827"/>
    </source>
</evidence>